<evidence type="ECO:0000313" key="1">
    <source>
        <dbReference type="EMBL" id="MBX70374.1"/>
    </source>
</evidence>
<dbReference type="AlphaFoldDB" id="A0A2P2QU30"/>
<name>A0A2P2QU30_RHIMU</name>
<protein>
    <submittedName>
        <fullName evidence="1">Uncharacterized protein</fullName>
    </submittedName>
</protein>
<proteinExistence type="predicted"/>
<dbReference type="EMBL" id="GGEC01089890">
    <property type="protein sequence ID" value="MBX70374.1"/>
    <property type="molecule type" value="Transcribed_RNA"/>
</dbReference>
<reference evidence="1" key="1">
    <citation type="submission" date="2018-02" db="EMBL/GenBank/DDBJ databases">
        <title>Rhizophora mucronata_Transcriptome.</title>
        <authorList>
            <person name="Meera S.P."/>
            <person name="Sreeshan A."/>
            <person name="Augustine A."/>
        </authorList>
    </citation>
    <scope>NUCLEOTIDE SEQUENCE</scope>
    <source>
        <tissue evidence="1">Leaf</tissue>
    </source>
</reference>
<sequence>MVLVWVFVCLVFGLVLQFW</sequence>
<accession>A0A2P2QU30</accession>
<organism evidence="1">
    <name type="scientific">Rhizophora mucronata</name>
    <name type="common">Asiatic mangrove</name>
    <dbReference type="NCBI Taxonomy" id="61149"/>
    <lineage>
        <taxon>Eukaryota</taxon>
        <taxon>Viridiplantae</taxon>
        <taxon>Streptophyta</taxon>
        <taxon>Embryophyta</taxon>
        <taxon>Tracheophyta</taxon>
        <taxon>Spermatophyta</taxon>
        <taxon>Magnoliopsida</taxon>
        <taxon>eudicotyledons</taxon>
        <taxon>Gunneridae</taxon>
        <taxon>Pentapetalae</taxon>
        <taxon>rosids</taxon>
        <taxon>fabids</taxon>
        <taxon>Malpighiales</taxon>
        <taxon>Rhizophoraceae</taxon>
        <taxon>Rhizophora</taxon>
    </lineage>
</organism>